<gene>
    <name evidence="9" type="ORF">PXH66_17870</name>
</gene>
<dbReference type="InterPro" id="IPR000515">
    <property type="entry name" value="MetI-like"/>
</dbReference>
<dbReference type="Proteomes" id="UP001218638">
    <property type="component" value="Chromosome"/>
</dbReference>
<reference evidence="9" key="1">
    <citation type="submission" date="2023-03" db="EMBL/GenBank/DDBJ databases">
        <title>Lomoglobus Profundus gen. nov., sp. nov., a novel member of the phylum Verrucomicrobia, isolated from deep-marine sediment of South China Sea.</title>
        <authorList>
            <person name="Ahmad T."/>
            <person name="Ishaq S.E."/>
            <person name="Wang F."/>
        </authorList>
    </citation>
    <scope>NUCLEOTIDE SEQUENCE</scope>
    <source>
        <strain evidence="9">LMO-M01</strain>
    </source>
</reference>
<dbReference type="SUPFAM" id="SSF161098">
    <property type="entry name" value="MetI-like"/>
    <property type="match status" value="1"/>
</dbReference>
<feature type="transmembrane region" description="Helical" evidence="7">
    <location>
        <begin position="12"/>
        <end position="41"/>
    </location>
</feature>
<proteinExistence type="inferred from homology"/>
<evidence type="ECO:0000256" key="3">
    <source>
        <dbReference type="ARBA" id="ARBA00022475"/>
    </source>
</evidence>
<sequence>MSLSRERRNRRVALWFLLPNLIGFLLFTLWPVIAALGLSFMSWDLLTPPQWVGWDNFVQLLGFHRDTGGWVANDPLFWQYLGNTFFMMLSLPINMAGSLGLAMLLNRKLPGIYLYRLVFFFPSILAGVAIFYLWRWIFNADYGLLNNLLGALGIDGPDWLGSVAWAKPALMLMGSWMTVGGTSMILYLAALQNVPVELHEAAQVDGANAWQRFRVVTWPSIMPVTFFIFTMGLIYGLQGGFDSAFIMTGGGPNGSTTTIGFYIYQKAYLRFEMGYASAVAWVLFVLVLGLTLINRRRGGAAYLS</sequence>
<keyword evidence="6 7" id="KW-0472">Membrane</keyword>
<dbReference type="InterPro" id="IPR035906">
    <property type="entry name" value="MetI-like_sf"/>
</dbReference>
<dbReference type="CDD" id="cd06261">
    <property type="entry name" value="TM_PBP2"/>
    <property type="match status" value="1"/>
</dbReference>
<dbReference type="GO" id="GO:0005886">
    <property type="term" value="C:plasma membrane"/>
    <property type="evidence" value="ECO:0007669"/>
    <property type="project" value="UniProtKB-SubCell"/>
</dbReference>
<feature type="transmembrane region" description="Helical" evidence="7">
    <location>
        <begin position="117"/>
        <end position="137"/>
    </location>
</feature>
<keyword evidence="4 7" id="KW-0812">Transmembrane</keyword>
<evidence type="ECO:0000313" key="10">
    <source>
        <dbReference type="Proteomes" id="UP001218638"/>
    </source>
</evidence>
<organism evidence="9 10">
    <name type="scientific">Synoicihabitans lomoniglobus</name>
    <dbReference type="NCBI Taxonomy" id="2909285"/>
    <lineage>
        <taxon>Bacteria</taxon>
        <taxon>Pseudomonadati</taxon>
        <taxon>Verrucomicrobiota</taxon>
        <taxon>Opitutia</taxon>
        <taxon>Opitutales</taxon>
        <taxon>Opitutaceae</taxon>
        <taxon>Synoicihabitans</taxon>
    </lineage>
</organism>
<comment type="similarity">
    <text evidence="7">Belongs to the binding-protein-dependent transport system permease family.</text>
</comment>
<dbReference type="AlphaFoldDB" id="A0AAE9ZX85"/>
<dbReference type="RefSeq" id="WP_330931128.1">
    <property type="nucleotide sequence ID" value="NZ_CP119075.1"/>
</dbReference>
<comment type="subcellular location">
    <subcellularLocation>
        <location evidence="1 7">Cell membrane</location>
        <topology evidence="1 7">Multi-pass membrane protein</topology>
    </subcellularLocation>
</comment>
<dbReference type="GO" id="GO:0055085">
    <property type="term" value="P:transmembrane transport"/>
    <property type="evidence" value="ECO:0007669"/>
    <property type="project" value="InterPro"/>
</dbReference>
<dbReference type="Pfam" id="PF00528">
    <property type="entry name" value="BPD_transp_1"/>
    <property type="match status" value="1"/>
</dbReference>
<feature type="transmembrane region" description="Helical" evidence="7">
    <location>
        <begin position="169"/>
        <end position="194"/>
    </location>
</feature>
<name>A0AAE9ZX85_9BACT</name>
<accession>A0AAE9ZX85</accession>
<feature type="transmembrane region" description="Helical" evidence="7">
    <location>
        <begin position="85"/>
        <end position="105"/>
    </location>
</feature>
<dbReference type="InterPro" id="IPR051393">
    <property type="entry name" value="ABC_transporter_permease"/>
</dbReference>
<feature type="transmembrane region" description="Helical" evidence="7">
    <location>
        <begin position="273"/>
        <end position="293"/>
    </location>
</feature>
<evidence type="ECO:0000256" key="7">
    <source>
        <dbReference type="RuleBase" id="RU363032"/>
    </source>
</evidence>
<protein>
    <submittedName>
        <fullName evidence="9">Sugar ABC transporter permease</fullName>
    </submittedName>
</protein>
<evidence type="ECO:0000256" key="4">
    <source>
        <dbReference type="ARBA" id="ARBA00022692"/>
    </source>
</evidence>
<feature type="domain" description="ABC transmembrane type-1" evidence="8">
    <location>
        <begin position="80"/>
        <end position="294"/>
    </location>
</feature>
<evidence type="ECO:0000313" key="9">
    <source>
        <dbReference type="EMBL" id="WED64208.1"/>
    </source>
</evidence>
<keyword evidence="3" id="KW-1003">Cell membrane</keyword>
<dbReference type="PANTHER" id="PTHR30193">
    <property type="entry name" value="ABC TRANSPORTER PERMEASE PROTEIN"/>
    <property type="match status" value="1"/>
</dbReference>
<keyword evidence="2 7" id="KW-0813">Transport</keyword>
<evidence type="ECO:0000256" key="1">
    <source>
        <dbReference type="ARBA" id="ARBA00004651"/>
    </source>
</evidence>
<dbReference type="EMBL" id="CP119075">
    <property type="protein sequence ID" value="WED64208.1"/>
    <property type="molecule type" value="Genomic_DNA"/>
</dbReference>
<feature type="transmembrane region" description="Helical" evidence="7">
    <location>
        <begin position="215"/>
        <end position="237"/>
    </location>
</feature>
<evidence type="ECO:0000256" key="6">
    <source>
        <dbReference type="ARBA" id="ARBA00023136"/>
    </source>
</evidence>
<evidence type="ECO:0000256" key="5">
    <source>
        <dbReference type="ARBA" id="ARBA00022989"/>
    </source>
</evidence>
<keyword evidence="5 7" id="KW-1133">Transmembrane helix</keyword>
<dbReference type="PROSITE" id="PS50928">
    <property type="entry name" value="ABC_TM1"/>
    <property type="match status" value="1"/>
</dbReference>
<keyword evidence="10" id="KW-1185">Reference proteome</keyword>
<dbReference type="KEGG" id="slom:PXH66_17870"/>
<evidence type="ECO:0000259" key="8">
    <source>
        <dbReference type="PROSITE" id="PS50928"/>
    </source>
</evidence>
<dbReference type="Gene3D" id="1.10.3720.10">
    <property type="entry name" value="MetI-like"/>
    <property type="match status" value="1"/>
</dbReference>
<dbReference type="PANTHER" id="PTHR30193:SF37">
    <property type="entry name" value="INNER MEMBRANE ABC TRANSPORTER PERMEASE PROTEIN YCJO"/>
    <property type="match status" value="1"/>
</dbReference>
<evidence type="ECO:0000256" key="2">
    <source>
        <dbReference type="ARBA" id="ARBA00022448"/>
    </source>
</evidence>